<reference evidence="1" key="1">
    <citation type="submission" date="2018-05" db="EMBL/GenBank/DDBJ databases">
        <title>Draft genome of Mucuna pruriens seed.</title>
        <authorList>
            <person name="Nnadi N.E."/>
            <person name="Vos R."/>
            <person name="Hasami M.H."/>
            <person name="Devisetty U.K."/>
            <person name="Aguiy J.C."/>
        </authorList>
    </citation>
    <scope>NUCLEOTIDE SEQUENCE [LARGE SCALE GENOMIC DNA]</scope>
    <source>
        <strain evidence="1">JCA_2017</strain>
    </source>
</reference>
<sequence length="64" mass="7480">MNLERLRGDSYPRIVDVVQNDDTWVMNQEEHKELGALCSLLFDNTKKFANMVSMEKVKCTIFNI</sequence>
<accession>A0A371EY08</accession>
<gene>
    <name evidence="1" type="ORF">CR513_49776</name>
</gene>
<dbReference type="EMBL" id="QJKJ01011525">
    <property type="protein sequence ID" value="RDX70937.1"/>
    <property type="molecule type" value="Genomic_DNA"/>
</dbReference>
<feature type="non-terminal residue" evidence="1">
    <location>
        <position position="1"/>
    </location>
</feature>
<protein>
    <submittedName>
        <fullName evidence="1">Uncharacterized protein</fullName>
    </submittedName>
</protein>
<comment type="caution">
    <text evidence="1">The sequence shown here is derived from an EMBL/GenBank/DDBJ whole genome shotgun (WGS) entry which is preliminary data.</text>
</comment>
<dbReference type="Proteomes" id="UP000257109">
    <property type="component" value="Unassembled WGS sequence"/>
</dbReference>
<organism evidence="1 2">
    <name type="scientific">Mucuna pruriens</name>
    <name type="common">Velvet bean</name>
    <name type="synonym">Dolichos pruriens</name>
    <dbReference type="NCBI Taxonomy" id="157652"/>
    <lineage>
        <taxon>Eukaryota</taxon>
        <taxon>Viridiplantae</taxon>
        <taxon>Streptophyta</taxon>
        <taxon>Embryophyta</taxon>
        <taxon>Tracheophyta</taxon>
        <taxon>Spermatophyta</taxon>
        <taxon>Magnoliopsida</taxon>
        <taxon>eudicotyledons</taxon>
        <taxon>Gunneridae</taxon>
        <taxon>Pentapetalae</taxon>
        <taxon>rosids</taxon>
        <taxon>fabids</taxon>
        <taxon>Fabales</taxon>
        <taxon>Fabaceae</taxon>
        <taxon>Papilionoideae</taxon>
        <taxon>50 kb inversion clade</taxon>
        <taxon>NPAAA clade</taxon>
        <taxon>indigoferoid/millettioid clade</taxon>
        <taxon>Phaseoleae</taxon>
        <taxon>Mucuna</taxon>
    </lineage>
</organism>
<evidence type="ECO:0000313" key="2">
    <source>
        <dbReference type="Proteomes" id="UP000257109"/>
    </source>
</evidence>
<evidence type="ECO:0000313" key="1">
    <source>
        <dbReference type="EMBL" id="RDX70937.1"/>
    </source>
</evidence>
<name>A0A371EY08_MUCPR</name>
<proteinExistence type="predicted"/>
<dbReference type="AlphaFoldDB" id="A0A371EY08"/>
<keyword evidence="2" id="KW-1185">Reference proteome</keyword>